<keyword evidence="6" id="KW-0540">Nuclease</keyword>
<dbReference type="OrthoDB" id="435754at2759"/>
<dbReference type="FunFam" id="3.90.730.10:FF:000001">
    <property type="entry name" value="Ribonuclease T2"/>
    <property type="match status" value="1"/>
</dbReference>
<organism evidence="18 19">
    <name type="scientific">Latimeria chalumnae</name>
    <name type="common">Coelacanth</name>
    <dbReference type="NCBI Taxonomy" id="7897"/>
    <lineage>
        <taxon>Eukaryota</taxon>
        <taxon>Metazoa</taxon>
        <taxon>Chordata</taxon>
        <taxon>Craniata</taxon>
        <taxon>Vertebrata</taxon>
        <taxon>Euteleostomi</taxon>
        <taxon>Coelacanthiformes</taxon>
        <taxon>Coelacanthidae</taxon>
        <taxon>Latimeria</taxon>
    </lineage>
</organism>
<dbReference type="CDD" id="cd01061">
    <property type="entry name" value="RNase_T2_euk"/>
    <property type="match status" value="1"/>
</dbReference>
<evidence type="ECO:0000256" key="6">
    <source>
        <dbReference type="ARBA" id="ARBA00022722"/>
    </source>
</evidence>
<dbReference type="GO" id="GO:0005788">
    <property type="term" value="C:endoplasmic reticulum lumen"/>
    <property type="evidence" value="ECO:0007669"/>
    <property type="project" value="UniProtKB-SubCell"/>
</dbReference>
<dbReference type="EMBL" id="AFYH01052618">
    <property type="status" value="NOT_ANNOTATED_CDS"/>
    <property type="molecule type" value="Genomic_DNA"/>
</dbReference>
<dbReference type="GO" id="GO:0005576">
    <property type="term" value="C:extracellular region"/>
    <property type="evidence" value="ECO:0007669"/>
    <property type="project" value="UniProtKB-SubCell"/>
</dbReference>
<dbReference type="InterPro" id="IPR033697">
    <property type="entry name" value="Ribonuclease_T2_eukaryotic"/>
</dbReference>
<dbReference type="STRING" id="7897.ENSLACP00000016417"/>
<evidence type="ECO:0000256" key="13">
    <source>
        <dbReference type="ARBA" id="ARBA00023239"/>
    </source>
</evidence>
<evidence type="ECO:0000313" key="19">
    <source>
        <dbReference type="Proteomes" id="UP000008672"/>
    </source>
</evidence>
<evidence type="ECO:0000256" key="3">
    <source>
        <dbReference type="ARBA" id="ARBA00004613"/>
    </source>
</evidence>
<evidence type="ECO:0000256" key="14">
    <source>
        <dbReference type="ARBA" id="ARBA00051280"/>
    </source>
</evidence>
<dbReference type="eggNOG" id="KOG1642">
    <property type="taxonomic scope" value="Eukaryota"/>
</dbReference>
<dbReference type="OMA" id="TNCHIGS"/>
<gene>
    <name evidence="18" type="primary">RNASET2</name>
</gene>
<sequence>MASTSQLFVLHGLFLLLGVGYISIEAALGLKSDWTKLILTHHWPRTVCMESSCKTDFDYWTLHGLWTNKLDSCNKSWHFNMSEIQNILPEMHQWWPDILHPNGTGFWKHEWQKHGTCAALLKALDSQKKYFSKALELYKKINLTSVLKKFMIIPSSEYYDLDDIKQAIRKIYGVESKIQCVPSEEEQIQTLGQIEVCFDKGFQLIDCKETEKEYLLSLNEVLGSKYKMRSDLMVCEDSVPVYYPPVEQPYR</sequence>
<comment type="catalytic activity">
    <reaction evidence="14">
        <text>a guanylyl-uridine-RNA = a 3'-end 2',3'-cyclophospho-GMP-RNA + a 5'-end dephospho-uridine-RNA</text>
        <dbReference type="Rhea" id="RHEA:81323"/>
        <dbReference type="Rhea" id="RHEA-COMP:17356"/>
        <dbReference type="Rhea" id="RHEA-COMP:19658"/>
        <dbReference type="Rhea" id="RHEA-COMP:19659"/>
        <dbReference type="ChEBI" id="CHEBI:173224"/>
        <dbReference type="ChEBI" id="CHEBI:231849"/>
        <dbReference type="ChEBI" id="CHEBI:231850"/>
    </reaction>
</comment>
<feature type="active site" evidence="16">
    <location>
        <position position="63"/>
    </location>
</feature>
<dbReference type="KEGG" id="lcm:102364611"/>
<dbReference type="Proteomes" id="UP000008672">
    <property type="component" value="Unassembled WGS sequence"/>
</dbReference>
<evidence type="ECO:0000256" key="10">
    <source>
        <dbReference type="ARBA" id="ARBA00023157"/>
    </source>
</evidence>
<dbReference type="AlphaFoldDB" id="H3B3E6"/>
<evidence type="ECO:0000256" key="8">
    <source>
        <dbReference type="ARBA" id="ARBA00022801"/>
    </source>
</evidence>
<keyword evidence="12" id="KW-0458">Lysosome</keyword>
<feature type="active site" evidence="16">
    <location>
        <position position="114"/>
    </location>
</feature>
<dbReference type="PANTHER" id="PTHR11240">
    <property type="entry name" value="RIBONUCLEASE T2"/>
    <property type="match status" value="1"/>
</dbReference>
<dbReference type="EMBL" id="AFYH01052620">
    <property type="status" value="NOT_ANNOTATED_CDS"/>
    <property type="molecule type" value="Genomic_DNA"/>
</dbReference>
<evidence type="ECO:0000256" key="16">
    <source>
        <dbReference type="PIRSR" id="PIRSR633697-1"/>
    </source>
</evidence>
<proteinExistence type="inferred from homology"/>
<evidence type="ECO:0000256" key="11">
    <source>
        <dbReference type="ARBA" id="ARBA00023180"/>
    </source>
</evidence>
<reference evidence="19" key="1">
    <citation type="submission" date="2011-08" db="EMBL/GenBank/DDBJ databases">
        <title>The draft genome of Latimeria chalumnae.</title>
        <authorList>
            <person name="Di Palma F."/>
            <person name="Alfoldi J."/>
            <person name="Johnson J."/>
            <person name="Berlin A."/>
            <person name="Gnerre S."/>
            <person name="Jaffe D."/>
            <person name="MacCallum I."/>
            <person name="Young S."/>
            <person name="Walker B.J."/>
            <person name="Lander E."/>
            <person name="Lindblad-Toh K."/>
        </authorList>
    </citation>
    <scope>NUCLEOTIDE SEQUENCE [LARGE SCALE GENOMIC DNA]</scope>
    <source>
        <strain evidence="19">Wild caught</strain>
    </source>
</reference>
<keyword evidence="19" id="KW-1185">Reference proteome</keyword>
<dbReference type="InterPro" id="IPR033130">
    <property type="entry name" value="RNase_T2_His_AS_2"/>
</dbReference>
<keyword evidence="9" id="KW-0256">Endoplasmic reticulum</keyword>
<dbReference type="RefSeq" id="XP_005994010.1">
    <property type="nucleotide sequence ID" value="XM_005993948.3"/>
</dbReference>
<dbReference type="HOGENOM" id="CLU_069912_1_0_1"/>
<evidence type="ECO:0000256" key="15">
    <source>
        <dbReference type="ARBA" id="ARBA00052670"/>
    </source>
</evidence>
<dbReference type="FunCoup" id="H3B3E6">
    <property type="interactions" value="431"/>
</dbReference>
<evidence type="ECO:0000256" key="1">
    <source>
        <dbReference type="ARBA" id="ARBA00004227"/>
    </source>
</evidence>
<dbReference type="GO" id="GO:0033897">
    <property type="term" value="F:ribonuclease T2 activity"/>
    <property type="evidence" value="ECO:0007669"/>
    <property type="project" value="InterPro"/>
</dbReference>
<keyword evidence="5" id="KW-0964">Secreted</keyword>
<evidence type="ECO:0000256" key="5">
    <source>
        <dbReference type="ARBA" id="ARBA00022525"/>
    </source>
</evidence>
<evidence type="ECO:0000256" key="7">
    <source>
        <dbReference type="ARBA" id="ARBA00022759"/>
    </source>
</evidence>
<evidence type="ECO:0000313" key="18">
    <source>
        <dbReference type="Ensembl" id="ENSLACP00000016417.1"/>
    </source>
</evidence>
<comment type="subcellular location">
    <subcellularLocation>
        <location evidence="2">Endoplasmic reticulum lumen</location>
    </subcellularLocation>
    <subcellularLocation>
        <location evidence="1">Lysosome lumen</location>
    </subcellularLocation>
    <subcellularLocation>
        <location evidence="3">Secreted</location>
    </subcellularLocation>
</comment>
<dbReference type="GO" id="GO:0016787">
    <property type="term" value="F:hydrolase activity"/>
    <property type="evidence" value="ECO:0007669"/>
    <property type="project" value="UniProtKB-KW"/>
</dbReference>
<dbReference type="CTD" id="8635"/>
<dbReference type="EMBL" id="AFYH01052619">
    <property type="status" value="NOT_ANNOTATED_CDS"/>
    <property type="molecule type" value="Genomic_DNA"/>
</dbReference>
<dbReference type="InterPro" id="IPR036430">
    <property type="entry name" value="RNase_T2-like_sf"/>
</dbReference>
<keyword evidence="7" id="KW-0255">Endonuclease</keyword>
<evidence type="ECO:0000256" key="12">
    <source>
        <dbReference type="ARBA" id="ARBA00023228"/>
    </source>
</evidence>
<dbReference type="SUPFAM" id="SSF55895">
    <property type="entry name" value="Ribonuclease Rh-like"/>
    <property type="match status" value="1"/>
</dbReference>
<keyword evidence="10" id="KW-1015">Disulfide bond</keyword>
<reference evidence="18" key="3">
    <citation type="submission" date="2025-09" db="UniProtKB">
        <authorList>
            <consortium name="Ensembl"/>
        </authorList>
    </citation>
    <scope>IDENTIFICATION</scope>
</reference>
<keyword evidence="13" id="KW-0456">Lyase</keyword>
<evidence type="ECO:0000256" key="4">
    <source>
        <dbReference type="ARBA" id="ARBA00007469"/>
    </source>
</evidence>
<dbReference type="GO" id="GO:0003723">
    <property type="term" value="F:RNA binding"/>
    <property type="evidence" value="ECO:0007669"/>
    <property type="project" value="InterPro"/>
</dbReference>
<reference evidence="18" key="2">
    <citation type="submission" date="2025-08" db="UniProtKB">
        <authorList>
            <consortium name="Ensembl"/>
        </authorList>
    </citation>
    <scope>IDENTIFICATION</scope>
</reference>
<evidence type="ECO:0000256" key="9">
    <source>
        <dbReference type="ARBA" id="ARBA00022824"/>
    </source>
</evidence>
<name>H3B3E6_LATCH</name>
<dbReference type="InterPro" id="IPR001568">
    <property type="entry name" value="RNase_T2-like"/>
</dbReference>
<feature type="active site" evidence="16">
    <location>
        <position position="110"/>
    </location>
</feature>
<keyword evidence="8" id="KW-0378">Hydrolase</keyword>
<dbReference type="Gene3D" id="3.90.730.10">
    <property type="entry name" value="Ribonuclease T2-like"/>
    <property type="match status" value="1"/>
</dbReference>
<dbReference type="InParanoid" id="H3B3E6"/>
<dbReference type="RefSeq" id="XP_005994011.1">
    <property type="nucleotide sequence ID" value="XM_005993949.3"/>
</dbReference>
<comment type="catalytic activity">
    <reaction evidence="15">
        <text>an adenylyl-uridine-RNA = a 3'-end 2',3'-cyclophospho-AMP-RNA + a 5'-end dephospho-uridine-RNA</text>
        <dbReference type="Rhea" id="RHEA:81383"/>
        <dbReference type="Rhea" id="RHEA-COMP:17356"/>
        <dbReference type="Rhea" id="RHEA-COMP:19675"/>
        <dbReference type="Rhea" id="RHEA-COMP:19676"/>
        <dbReference type="ChEBI" id="CHEBI:173224"/>
        <dbReference type="ChEBI" id="CHEBI:231879"/>
        <dbReference type="ChEBI" id="CHEBI:231881"/>
    </reaction>
    <physiologicalReaction direction="left-to-right" evidence="15">
        <dbReference type="Rhea" id="RHEA:81384"/>
    </physiologicalReaction>
</comment>
<dbReference type="Bgee" id="ENSLACG00000014464">
    <property type="expression patterns" value="Expressed in pelvic fin and 6 other cell types or tissues"/>
</dbReference>
<comment type="similarity">
    <text evidence="4 17">Belongs to the RNase T2 family.</text>
</comment>
<dbReference type="Ensembl" id="ENSLACT00000016531.1">
    <property type="protein sequence ID" value="ENSLACP00000016417.1"/>
    <property type="gene ID" value="ENSLACG00000014464.1"/>
</dbReference>
<dbReference type="PANTHER" id="PTHR11240:SF22">
    <property type="entry name" value="RIBONUCLEASE T2"/>
    <property type="match status" value="1"/>
</dbReference>
<evidence type="ECO:0000256" key="17">
    <source>
        <dbReference type="RuleBase" id="RU004328"/>
    </source>
</evidence>
<dbReference type="PROSITE" id="PS00531">
    <property type="entry name" value="RNASE_T2_2"/>
    <property type="match status" value="1"/>
</dbReference>
<protein>
    <submittedName>
        <fullName evidence="18">Ribonuclease T2</fullName>
    </submittedName>
</protein>
<accession>H3B3E6</accession>
<dbReference type="Pfam" id="PF00445">
    <property type="entry name" value="Ribonuclease_T2"/>
    <property type="match status" value="1"/>
</dbReference>
<dbReference type="GeneID" id="102364611"/>
<dbReference type="GO" id="GO:0006401">
    <property type="term" value="P:RNA catabolic process"/>
    <property type="evidence" value="ECO:0007669"/>
    <property type="project" value="TreeGrafter"/>
</dbReference>
<evidence type="ECO:0000256" key="2">
    <source>
        <dbReference type="ARBA" id="ARBA00004319"/>
    </source>
</evidence>
<dbReference type="GeneTree" id="ENSGT00640000091563"/>
<dbReference type="GO" id="GO:0043202">
    <property type="term" value="C:lysosomal lumen"/>
    <property type="evidence" value="ECO:0007669"/>
    <property type="project" value="UniProtKB-SubCell"/>
</dbReference>
<keyword evidence="11" id="KW-0325">Glycoprotein</keyword>